<comment type="caution">
    <text evidence="7">The sequence shown here is derived from an EMBL/GenBank/DDBJ whole genome shotgun (WGS) entry which is preliminary data.</text>
</comment>
<dbReference type="InterPro" id="IPR000184">
    <property type="entry name" value="Bac_surfAg_D15"/>
</dbReference>
<evidence type="ECO:0000256" key="4">
    <source>
        <dbReference type="ARBA" id="ARBA00023136"/>
    </source>
</evidence>
<organism evidence="7 8">
    <name type="scientific">Rufibacter latericius</name>
    <dbReference type="NCBI Taxonomy" id="2487040"/>
    <lineage>
        <taxon>Bacteria</taxon>
        <taxon>Pseudomonadati</taxon>
        <taxon>Bacteroidota</taxon>
        <taxon>Cytophagia</taxon>
        <taxon>Cytophagales</taxon>
        <taxon>Hymenobacteraceae</taxon>
        <taxon>Rufibacter</taxon>
    </lineage>
</organism>
<dbReference type="OrthoDB" id="9814535at2"/>
<reference evidence="7 8" key="1">
    <citation type="submission" date="2018-11" db="EMBL/GenBank/DDBJ databases">
        <title>Rufibacter latericius sp. nov., isolated from water in Baiyang Lake.</title>
        <authorList>
            <person name="Yang Y."/>
        </authorList>
    </citation>
    <scope>NUCLEOTIDE SEQUENCE [LARGE SCALE GENOMIC DNA]</scope>
    <source>
        <strain evidence="7 8">R-22-1c-1</strain>
    </source>
</reference>
<evidence type="ECO:0000256" key="3">
    <source>
        <dbReference type="ARBA" id="ARBA00022729"/>
    </source>
</evidence>
<dbReference type="GO" id="GO:0019867">
    <property type="term" value="C:outer membrane"/>
    <property type="evidence" value="ECO:0007669"/>
    <property type="project" value="InterPro"/>
</dbReference>
<proteinExistence type="predicted"/>
<keyword evidence="4" id="KW-0472">Membrane</keyword>
<comment type="subcellular location">
    <subcellularLocation>
        <location evidence="1">Membrane</location>
    </subcellularLocation>
</comment>
<evidence type="ECO:0000313" key="7">
    <source>
        <dbReference type="EMBL" id="RNI31660.1"/>
    </source>
</evidence>
<evidence type="ECO:0000256" key="2">
    <source>
        <dbReference type="ARBA" id="ARBA00022692"/>
    </source>
</evidence>
<keyword evidence="8" id="KW-1185">Reference proteome</keyword>
<dbReference type="PANTHER" id="PTHR12815:SF47">
    <property type="entry name" value="TRANSLOCATION AND ASSEMBLY MODULE SUBUNIT TAMA"/>
    <property type="match status" value="1"/>
</dbReference>
<dbReference type="RefSeq" id="WP_123125561.1">
    <property type="nucleotide sequence ID" value="NZ_RJJD01000001.1"/>
</dbReference>
<keyword evidence="2" id="KW-0812">Transmembrane</keyword>
<dbReference type="Gene3D" id="2.40.160.50">
    <property type="entry name" value="membrane protein fhac: a member of the omp85/tpsb transporter family"/>
    <property type="match status" value="1"/>
</dbReference>
<protein>
    <recommendedName>
        <fullName evidence="6">Bacterial surface antigen (D15) domain-containing protein</fullName>
    </recommendedName>
</protein>
<dbReference type="PANTHER" id="PTHR12815">
    <property type="entry name" value="SORTING AND ASSEMBLY MACHINERY SAMM50 PROTEIN FAMILY MEMBER"/>
    <property type="match status" value="1"/>
</dbReference>
<name>A0A3M9N1J8_9BACT</name>
<dbReference type="Proteomes" id="UP000272117">
    <property type="component" value="Unassembled WGS sequence"/>
</dbReference>
<keyword evidence="5" id="KW-0998">Cell outer membrane</keyword>
<evidence type="ECO:0000256" key="5">
    <source>
        <dbReference type="ARBA" id="ARBA00023237"/>
    </source>
</evidence>
<sequence length="782" mass="88055">MTSLYRHVIFSTLSLSRALSLLFLLAFLAGCSSTKSVPQGDYLYIGGDIKVSSPYPETNTKALEPELNAAIRPQPNTSFLGMRPKLWIYNAMGGNRERKGIANWIKTRLGEPPVLLSEAHPDRVKGAMINRLYNNGYFSPSLEHTVDTTSKRKMAQVHYAATVGKQYIIQQIQFPQGNDSVSIAIRETEPQSLLKVNDPYNLEKLIAERLRVNEILKEKGFFFFDESYLIYHVDSTQNNKVNIFVRLKDTAPTKALIPYRYQQVSIYTDFSLGDSIGDSEAPVQFKDYKYYPDEETFKAKTILNAVFVENGDLYSRKRHLQTVNRLMDLGTFKFAEVRFTPLDSIGLDGRINADILLTQAKKKSVRAEVQTVQKSNGYAGPGITVSFRNRNALRGAELLLINLVGSFESQISGDSARSGLTSMEVGADAEMHVPRIISPFNIRIASSMYQPRTRFALGFRFINRQEFFQQNSFNFEYGYSWRQYATTEFQINPVQVQYARLINPTPAFQQELAERPFLARAFDQQLIIGGNYRLVYNTLGVEGRSHQFYISPGLDFSGGLWGLFYRVKNKRPADPEFPNTFRGQALSQYAKFDLETRYYFNITDKLVLATRFLGGYGLPYGNSNVLPYIKQYGIGGPNSIRAFPARSLGPGLYNPRALQEPGNEVSQSFSYFDQTGDIRLEGNAEFRFPLMDPYLKGAVFVDAGNIWLVSEDPTRPGGKFSGDFMSQLAVGAGAGVRIDVQFFVIRVDLAYPLRDPTYPNGGRPKSGLFGTGVLNLAIGYPF</sequence>
<keyword evidence="3" id="KW-0732">Signal</keyword>
<dbReference type="AlphaFoldDB" id="A0A3M9N1J8"/>
<accession>A0A3M9N1J8</accession>
<feature type="domain" description="Bacterial surface antigen (D15)" evidence="6">
    <location>
        <begin position="584"/>
        <end position="760"/>
    </location>
</feature>
<dbReference type="InterPro" id="IPR039910">
    <property type="entry name" value="D15-like"/>
</dbReference>
<dbReference type="PROSITE" id="PS51257">
    <property type="entry name" value="PROKAR_LIPOPROTEIN"/>
    <property type="match status" value="1"/>
</dbReference>
<evidence type="ECO:0000313" key="8">
    <source>
        <dbReference type="Proteomes" id="UP000272117"/>
    </source>
</evidence>
<evidence type="ECO:0000259" key="6">
    <source>
        <dbReference type="Pfam" id="PF01103"/>
    </source>
</evidence>
<gene>
    <name evidence="7" type="ORF">EFB08_03905</name>
</gene>
<dbReference type="EMBL" id="RJJD01000001">
    <property type="protein sequence ID" value="RNI31660.1"/>
    <property type="molecule type" value="Genomic_DNA"/>
</dbReference>
<evidence type="ECO:0000256" key="1">
    <source>
        <dbReference type="ARBA" id="ARBA00004370"/>
    </source>
</evidence>
<dbReference type="Pfam" id="PF01103">
    <property type="entry name" value="Omp85"/>
    <property type="match status" value="1"/>
</dbReference>